<dbReference type="AlphaFoldDB" id="A0A2U2BQS8"/>
<sequence length="65" mass="6798">MQSRPAGNRGPVLSVRALPSFEARLRPAPQDEGRDAPPPHPEAPGASRASKDGEMQPPPCCGAAR</sequence>
<organism evidence="2 3">
    <name type="scientific">Marinicauda salina</name>
    <dbReference type="NCBI Taxonomy" id="2135793"/>
    <lineage>
        <taxon>Bacteria</taxon>
        <taxon>Pseudomonadati</taxon>
        <taxon>Pseudomonadota</taxon>
        <taxon>Alphaproteobacteria</taxon>
        <taxon>Maricaulales</taxon>
        <taxon>Maricaulaceae</taxon>
        <taxon>Marinicauda</taxon>
    </lineage>
</organism>
<dbReference type="EMBL" id="QEXV01000007">
    <property type="protein sequence ID" value="PWE16356.1"/>
    <property type="molecule type" value="Genomic_DNA"/>
</dbReference>
<reference evidence="3" key="1">
    <citation type="submission" date="2018-05" db="EMBL/GenBank/DDBJ databases">
        <authorList>
            <person name="Liu B.-T."/>
        </authorList>
    </citation>
    <scope>NUCLEOTIDE SEQUENCE [LARGE SCALE GENOMIC DNA]</scope>
    <source>
        <strain evidence="3">WD6-1</strain>
    </source>
</reference>
<evidence type="ECO:0000313" key="2">
    <source>
        <dbReference type="EMBL" id="PWE16356.1"/>
    </source>
</evidence>
<gene>
    <name evidence="2" type="ORF">DDZ18_13110</name>
</gene>
<comment type="caution">
    <text evidence="2">The sequence shown here is derived from an EMBL/GenBank/DDBJ whole genome shotgun (WGS) entry which is preliminary data.</text>
</comment>
<name>A0A2U2BQS8_9PROT</name>
<feature type="compositionally biased region" description="Pro residues" evidence="1">
    <location>
        <begin position="56"/>
        <end position="65"/>
    </location>
</feature>
<accession>A0A2U2BQS8</accession>
<feature type="compositionally biased region" description="Basic and acidic residues" evidence="1">
    <location>
        <begin position="23"/>
        <end position="37"/>
    </location>
</feature>
<protein>
    <submittedName>
        <fullName evidence="2">Uncharacterized protein</fullName>
    </submittedName>
</protein>
<proteinExistence type="predicted"/>
<evidence type="ECO:0000256" key="1">
    <source>
        <dbReference type="SAM" id="MobiDB-lite"/>
    </source>
</evidence>
<dbReference type="Proteomes" id="UP000245168">
    <property type="component" value="Unassembled WGS sequence"/>
</dbReference>
<keyword evidence="3" id="KW-1185">Reference proteome</keyword>
<feature type="region of interest" description="Disordered" evidence="1">
    <location>
        <begin position="1"/>
        <end position="65"/>
    </location>
</feature>
<evidence type="ECO:0000313" key="3">
    <source>
        <dbReference type="Proteomes" id="UP000245168"/>
    </source>
</evidence>